<proteinExistence type="predicted"/>
<sequence length="101" mass="10916">MLTMIGLKHEPVEPYGSILIVCESNDEATILYSPGERVPFILADKPPTLGLSSLHEIRSFDCISLQLASVIAKRVSILFTPSAPIIFTSKYISVPSGIVNG</sequence>
<accession>A0A3M7PBS0</accession>
<dbReference type="AlphaFoldDB" id="A0A3M7PBS0"/>
<keyword evidence="2" id="KW-1185">Reference proteome</keyword>
<reference evidence="1 2" key="1">
    <citation type="journal article" date="2018" name="Sci. Rep.">
        <title>Genomic signatures of local adaptation to the degree of environmental predictability in rotifers.</title>
        <authorList>
            <person name="Franch-Gras L."/>
            <person name="Hahn C."/>
            <person name="Garcia-Roger E.M."/>
            <person name="Carmona M.J."/>
            <person name="Serra M."/>
            <person name="Gomez A."/>
        </authorList>
    </citation>
    <scope>NUCLEOTIDE SEQUENCE [LARGE SCALE GENOMIC DNA]</scope>
    <source>
        <strain evidence="1">HYR1</strain>
    </source>
</reference>
<comment type="caution">
    <text evidence="1">The sequence shown here is derived from an EMBL/GenBank/DDBJ whole genome shotgun (WGS) entry which is preliminary data.</text>
</comment>
<evidence type="ECO:0000313" key="2">
    <source>
        <dbReference type="Proteomes" id="UP000276133"/>
    </source>
</evidence>
<protein>
    <submittedName>
        <fullName evidence="1">Uncharacterized protein</fullName>
    </submittedName>
</protein>
<dbReference type="Proteomes" id="UP000276133">
    <property type="component" value="Unassembled WGS sequence"/>
</dbReference>
<dbReference type="EMBL" id="REGN01012302">
    <property type="protein sequence ID" value="RMZ96147.1"/>
    <property type="molecule type" value="Genomic_DNA"/>
</dbReference>
<evidence type="ECO:0000313" key="1">
    <source>
        <dbReference type="EMBL" id="RMZ96147.1"/>
    </source>
</evidence>
<gene>
    <name evidence="1" type="ORF">BpHYR1_003601</name>
</gene>
<organism evidence="1 2">
    <name type="scientific">Brachionus plicatilis</name>
    <name type="common">Marine rotifer</name>
    <name type="synonym">Brachionus muelleri</name>
    <dbReference type="NCBI Taxonomy" id="10195"/>
    <lineage>
        <taxon>Eukaryota</taxon>
        <taxon>Metazoa</taxon>
        <taxon>Spiralia</taxon>
        <taxon>Gnathifera</taxon>
        <taxon>Rotifera</taxon>
        <taxon>Eurotatoria</taxon>
        <taxon>Monogononta</taxon>
        <taxon>Pseudotrocha</taxon>
        <taxon>Ploima</taxon>
        <taxon>Brachionidae</taxon>
        <taxon>Brachionus</taxon>
    </lineage>
</organism>
<name>A0A3M7PBS0_BRAPC</name>